<dbReference type="EMBL" id="JACXJA010000027">
    <property type="protein sequence ID" value="MBD2864177.1"/>
    <property type="molecule type" value="Genomic_DNA"/>
</dbReference>
<accession>A0A927CCD7</accession>
<dbReference type="AlphaFoldDB" id="A0A927CCD7"/>
<dbReference type="Pfam" id="PF04734">
    <property type="entry name" value="Ceramidase_alk"/>
    <property type="match status" value="1"/>
</dbReference>
<evidence type="ECO:0000313" key="3">
    <source>
        <dbReference type="Proteomes" id="UP000639396"/>
    </source>
</evidence>
<reference evidence="2" key="1">
    <citation type="submission" date="2020-09" db="EMBL/GenBank/DDBJ databases">
        <title>A novel bacterium of genus Paenibacillus, isolated from South China Sea.</title>
        <authorList>
            <person name="Huang H."/>
            <person name="Mo K."/>
            <person name="Hu Y."/>
        </authorList>
    </citation>
    <scope>NUCLEOTIDE SEQUENCE</scope>
    <source>
        <strain evidence="2">IB182363</strain>
    </source>
</reference>
<gene>
    <name evidence="2" type="ORF">IDH45_19525</name>
</gene>
<dbReference type="RefSeq" id="WP_190929802.1">
    <property type="nucleotide sequence ID" value="NZ_JACXJA010000027.1"/>
</dbReference>
<keyword evidence="3" id="KW-1185">Reference proteome</keyword>
<dbReference type="Proteomes" id="UP000639396">
    <property type="component" value="Unassembled WGS sequence"/>
</dbReference>
<name>A0A927CCD7_9BACL</name>
<organism evidence="2 3">
    <name type="scientific">Paenibacillus oceani</name>
    <dbReference type="NCBI Taxonomy" id="2772510"/>
    <lineage>
        <taxon>Bacteria</taxon>
        <taxon>Bacillati</taxon>
        <taxon>Bacillota</taxon>
        <taxon>Bacilli</taxon>
        <taxon>Bacillales</taxon>
        <taxon>Paenibacillaceae</taxon>
        <taxon>Paenibacillus</taxon>
    </lineage>
</organism>
<sequence length="444" mass="48686">MLKGADGFALRLGTAKLDITPRQPMTLAGFSSRSGSFEHVAQPLFARFYWFEQARLLSYDSNAAGPASSRPVLLVTADLICWGTDRMPGLRRKLKERFGLEERSIIMHATHTHSGPQTSAQLSKVIGTPSPEYLDWLEEQVLEGAARAAADAETVQVRRGAGTCGINVNRRKLVEGLVRGEPNELGPVDRDVTVFAFAREDGSLKGVLTHYTCHPTISNRNEVSSEFCGAAMDRLEAELGGDVICGYLQGCTGDVRPHLVQDGKFVYGGAPEVRRMGDQLFDTIQAVLKGAMRRLPLSLVCTRQASVPLKLQPLPSEDMLRGWLHHEDIMGEWSGTMLHNPDRFRSPVLLELTYVQLAEGLSFLAMNGEVVMEYGLFVKAHTAGQVLPVAYSNGMIGYVPTARQVHEGGYEGATSFRYFNLPGPFDPGIETDIQQAIAALIRNP</sequence>
<evidence type="ECO:0000313" key="2">
    <source>
        <dbReference type="EMBL" id="MBD2864177.1"/>
    </source>
</evidence>
<dbReference type="InterPro" id="IPR031329">
    <property type="entry name" value="NEUT/ALK_ceramidase_N"/>
</dbReference>
<comment type="caution">
    <text evidence="2">The sequence shown here is derived from an EMBL/GenBank/DDBJ whole genome shotgun (WGS) entry which is preliminary data.</text>
</comment>
<feature type="domain" description="Neutral/alkaline non-lysosomal ceramidase N-terminal" evidence="1">
    <location>
        <begin position="12"/>
        <end position="259"/>
    </location>
</feature>
<evidence type="ECO:0000259" key="1">
    <source>
        <dbReference type="Pfam" id="PF04734"/>
    </source>
</evidence>
<proteinExistence type="predicted"/>
<protein>
    <recommendedName>
        <fullName evidence="1">Neutral/alkaline non-lysosomal ceramidase N-terminal domain-containing protein</fullName>
    </recommendedName>
</protein>